<keyword evidence="3" id="KW-1185">Reference proteome</keyword>
<gene>
    <name evidence="2" type="ORF">M9Y10_030432</name>
</gene>
<evidence type="ECO:0000313" key="3">
    <source>
        <dbReference type="Proteomes" id="UP001470230"/>
    </source>
</evidence>
<organism evidence="2 3">
    <name type="scientific">Tritrichomonas musculus</name>
    <dbReference type="NCBI Taxonomy" id="1915356"/>
    <lineage>
        <taxon>Eukaryota</taxon>
        <taxon>Metamonada</taxon>
        <taxon>Parabasalia</taxon>
        <taxon>Tritrichomonadida</taxon>
        <taxon>Tritrichomonadidae</taxon>
        <taxon>Tritrichomonas</taxon>
    </lineage>
</organism>
<evidence type="ECO:0000313" key="2">
    <source>
        <dbReference type="EMBL" id="KAK8840657.1"/>
    </source>
</evidence>
<reference evidence="2 3" key="1">
    <citation type="submission" date="2024-04" db="EMBL/GenBank/DDBJ databases">
        <title>Tritrichomonas musculus Genome.</title>
        <authorList>
            <person name="Alves-Ferreira E."/>
            <person name="Grigg M."/>
            <person name="Lorenzi H."/>
            <person name="Galac M."/>
        </authorList>
    </citation>
    <scope>NUCLEOTIDE SEQUENCE [LARGE SCALE GENOMIC DNA]</scope>
    <source>
        <strain evidence="2 3">EAF2021</strain>
    </source>
</reference>
<comment type="caution">
    <text evidence="2">The sequence shown here is derived from an EMBL/GenBank/DDBJ whole genome shotgun (WGS) entry which is preliminary data.</text>
</comment>
<feature type="non-terminal residue" evidence="2">
    <location>
        <position position="1"/>
    </location>
</feature>
<proteinExistence type="predicted"/>
<name>A0ABR2H4I0_9EUKA</name>
<sequence>APENILTEVKSEQVESNRELIKDELCVNTFNDIIEAESKTCEAVHDMYNELMCAADGYEQVVLDEDKGQCEVVKYVQTPSDEFQHLPFHNLASILKNIIKNEKNNQNTTRILYDTFNKTNWIKFINGTKQYHYNLQDNTLKTIGYKYKNSNVEVKADQLIEVSNPGEFIDIYMQNQKDNYANIKLFMGAFLAQYLVEVMIKKGVNYIKTRKDADSLRITIVEDDGTSETITLGEYLNNVYSSLNNLTQAHNDLHDYVLKIKSCNCNQGGGGGMNQADINLALQMNNDMRQHMENHIRDLQNNQNRLFVDRAVGSTQDVFTQTILYRDAIPEIAKQVLERNEEKQKVDVQDKSSDRGKHHGDDYVWNELWKEWEEIIDEFDRPEGWREDRQASVPINYIWDLVHGEWVMIDNVHDNISPTWRHEMDSEYITYNLLKIYENDEDGFLRWSDRYQEWEWYSYYDYYTENESIYIPNRIRNNQEAFGPLFAWNIMDTQWQEHGHEFLDNWRTDSILNPPDNFIWDVEHEEWVIMTQHFDGVDGWRTIHTSEMIDIVEIRNSLLHLFGKIEWNEERKQWVWKPILENENNPPSPLALLSNDKSTGTSIALPDFVNNASSFEEVLKCYGVDICDDTPTLDETKPVLGKYIIKGDLEVNGKILCDSIPSGGTSGDSNFTIKNGYPEYEIKNDDIKPSSLEKTIRLDDTDITKKYNILTIDIPAELKTKLLTIKEHTNIFKITLRKNVVYDEQGNYIREFYIYVYQNKFVAPIVIKRENGCYLYNSSEISDTTSIAFDQELDFNPYDLYLRGELSINYEPSQDALVSTKPVVKCDIIEADNALKLQKSDIYYFYKPSKIIDEDAYYKMIYEIPTNYVIPNNMQFVFKEYCFGNEWKLTWNGTNWNGDNIKGRSNGKVIYKLKKNDNKDPFGSHGCYIMCKHDEWNQKFIDKNTENFMEYLWTKGKVEVSVKTKNGVVHPASDYSLHLNWHPADIKFEGYDLLGIDCVITEIDSSKIKVNEIDKIFADIYARAIPFTMTKYNDVATRLEFSPGSYHIDNTNHVSHVDLDAILDTIEKINYKVSSLKSFDKNIELYLYKQYTDPVDEVNWDSTTNPFDYIIKQQFYEIIPRPDAATTLYTDYNITSSKIITADNFTTMRSDLNLVTNNVDVMSYDV</sequence>
<dbReference type="EMBL" id="JAPFFF010000044">
    <property type="protein sequence ID" value="KAK8840657.1"/>
    <property type="molecule type" value="Genomic_DNA"/>
</dbReference>
<accession>A0ABR2H4I0</accession>
<protein>
    <submittedName>
        <fullName evidence="2">Uncharacterized protein</fullName>
    </submittedName>
</protein>
<evidence type="ECO:0000256" key="1">
    <source>
        <dbReference type="SAM" id="MobiDB-lite"/>
    </source>
</evidence>
<feature type="region of interest" description="Disordered" evidence="1">
    <location>
        <begin position="339"/>
        <end position="358"/>
    </location>
</feature>
<dbReference type="Proteomes" id="UP001470230">
    <property type="component" value="Unassembled WGS sequence"/>
</dbReference>